<dbReference type="EMBL" id="MVIM01000014">
    <property type="protein sequence ID" value="ORB62736.1"/>
    <property type="molecule type" value="Genomic_DNA"/>
</dbReference>
<dbReference type="Proteomes" id="UP000192411">
    <property type="component" value="Unassembled WGS sequence"/>
</dbReference>
<sequence length="93" mass="9784">MAFLDKLKTVLAKNADKVDTAIDKAGDIVDKKTQGKYAQHVDKVQGVAKKAVQDNTNQAGQVPPTQHSGQAPTPEPPPGTPPQHQPPTAPPTS</sequence>
<dbReference type="RefSeq" id="WP_083127849.1">
    <property type="nucleotide sequence ID" value="NZ_MVIM01000014.1"/>
</dbReference>
<comment type="caution">
    <text evidence="2">The sequence shown here is derived from an EMBL/GenBank/DDBJ whole genome shotgun (WGS) entry which is preliminary data.</text>
</comment>
<protein>
    <recommendedName>
        <fullName evidence="4">Kanamycin biosynthetic protein</fullName>
    </recommendedName>
</protein>
<reference evidence="2 3" key="1">
    <citation type="submission" date="2017-02" db="EMBL/GenBank/DDBJ databases">
        <title>The new phylogeny of genus Mycobacterium.</title>
        <authorList>
            <person name="Tortoli E."/>
            <person name="Trovato A."/>
            <person name="Cirillo D.M."/>
        </authorList>
    </citation>
    <scope>NUCLEOTIDE SEQUENCE [LARGE SCALE GENOMIC DNA]</scope>
    <source>
        <strain evidence="2 3">DSM 44338</strain>
    </source>
</reference>
<dbReference type="AlphaFoldDB" id="A0A1X0JJV8"/>
<organism evidence="2 3">
    <name type="scientific">Mycolicibacterium tusciae</name>
    <dbReference type="NCBI Taxonomy" id="75922"/>
    <lineage>
        <taxon>Bacteria</taxon>
        <taxon>Bacillati</taxon>
        <taxon>Actinomycetota</taxon>
        <taxon>Actinomycetes</taxon>
        <taxon>Mycobacteriales</taxon>
        <taxon>Mycobacteriaceae</taxon>
        <taxon>Mycolicibacterium</taxon>
    </lineage>
</organism>
<dbReference type="Pfam" id="PF14013">
    <property type="entry name" value="MT0933_antitox"/>
    <property type="match status" value="1"/>
</dbReference>
<name>A0A1X0JJV8_9MYCO</name>
<evidence type="ECO:0000313" key="2">
    <source>
        <dbReference type="EMBL" id="ORB62736.1"/>
    </source>
</evidence>
<keyword evidence="3" id="KW-1185">Reference proteome</keyword>
<evidence type="ECO:0008006" key="4">
    <source>
        <dbReference type="Google" id="ProtNLM"/>
    </source>
</evidence>
<feature type="compositionally biased region" description="Polar residues" evidence="1">
    <location>
        <begin position="53"/>
        <end position="68"/>
    </location>
</feature>
<accession>A0A1X0JJV8</accession>
<evidence type="ECO:0000313" key="3">
    <source>
        <dbReference type="Proteomes" id="UP000192411"/>
    </source>
</evidence>
<feature type="compositionally biased region" description="Pro residues" evidence="1">
    <location>
        <begin position="73"/>
        <end position="93"/>
    </location>
</feature>
<dbReference type="OrthoDB" id="4843846at2"/>
<proteinExistence type="predicted"/>
<feature type="region of interest" description="Disordered" evidence="1">
    <location>
        <begin position="53"/>
        <end position="93"/>
    </location>
</feature>
<gene>
    <name evidence="2" type="ORF">BST47_22330</name>
</gene>
<evidence type="ECO:0000256" key="1">
    <source>
        <dbReference type="SAM" id="MobiDB-lite"/>
    </source>
</evidence>
<dbReference type="InterPro" id="IPR028037">
    <property type="entry name" value="Antitoxin_Rv0909/MT0933"/>
</dbReference>
<dbReference type="STRING" id="75922.BST47_22330"/>